<dbReference type="InterPro" id="IPR050704">
    <property type="entry name" value="Peptidase_C85-like"/>
</dbReference>
<accession>A0ABN7AXS7</accession>
<dbReference type="Proteomes" id="UP001307889">
    <property type="component" value="Chromosome 7"/>
</dbReference>
<proteinExistence type="predicted"/>
<dbReference type="PANTHER" id="PTHR12419:SF7">
    <property type="entry name" value="OTU DOMAIN-CONTAINING PROTEIN 3"/>
    <property type="match status" value="1"/>
</dbReference>
<evidence type="ECO:0000313" key="2">
    <source>
        <dbReference type="EMBL" id="BES96986.1"/>
    </source>
</evidence>
<organism evidence="2 3">
    <name type="scientific">Nesidiocoris tenuis</name>
    <dbReference type="NCBI Taxonomy" id="355587"/>
    <lineage>
        <taxon>Eukaryota</taxon>
        <taxon>Metazoa</taxon>
        <taxon>Ecdysozoa</taxon>
        <taxon>Arthropoda</taxon>
        <taxon>Hexapoda</taxon>
        <taxon>Insecta</taxon>
        <taxon>Pterygota</taxon>
        <taxon>Neoptera</taxon>
        <taxon>Paraneoptera</taxon>
        <taxon>Hemiptera</taxon>
        <taxon>Heteroptera</taxon>
        <taxon>Panheteroptera</taxon>
        <taxon>Cimicomorpha</taxon>
        <taxon>Miridae</taxon>
        <taxon>Dicyphina</taxon>
        <taxon>Nesidiocoris</taxon>
    </lineage>
</organism>
<dbReference type="CDD" id="cd22755">
    <property type="entry name" value="OTU_CeDUB-like"/>
    <property type="match status" value="1"/>
</dbReference>
<dbReference type="SUPFAM" id="SSF54001">
    <property type="entry name" value="Cysteine proteinases"/>
    <property type="match status" value="1"/>
</dbReference>
<gene>
    <name evidence="2" type="ORF">NTJ_09799</name>
</gene>
<dbReference type="PROSITE" id="PS50802">
    <property type="entry name" value="OTU"/>
    <property type="match status" value="1"/>
</dbReference>
<protein>
    <recommendedName>
        <fullName evidence="1">OTU domain-containing protein</fullName>
    </recommendedName>
</protein>
<name>A0ABN7AXS7_9HEMI</name>
<evidence type="ECO:0000259" key="1">
    <source>
        <dbReference type="PROSITE" id="PS50802"/>
    </source>
</evidence>
<dbReference type="InterPro" id="IPR038765">
    <property type="entry name" value="Papain-like_cys_pep_sf"/>
</dbReference>
<dbReference type="Gene3D" id="3.90.70.80">
    <property type="match status" value="1"/>
</dbReference>
<feature type="domain" description="OTU" evidence="1">
    <location>
        <begin position="103"/>
        <end position="228"/>
    </location>
</feature>
<evidence type="ECO:0000313" key="3">
    <source>
        <dbReference type="Proteomes" id="UP001307889"/>
    </source>
</evidence>
<dbReference type="EMBL" id="AP028915">
    <property type="protein sequence ID" value="BES96986.1"/>
    <property type="molecule type" value="Genomic_DNA"/>
</dbReference>
<dbReference type="PANTHER" id="PTHR12419">
    <property type="entry name" value="OTU DOMAIN CONTAINING PROTEIN"/>
    <property type="match status" value="1"/>
</dbReference>
<dbReference type="InterPro" id="IPR003323">
    <property type="entry name" value="OTU_dom"/>
</dbReference>
<sequence>MIADITGSFEEAFDEKRRSSKRILKRSLGSDRSLGGGKVFKPSAPSMDSDDDDLVIVSCTDNIKWFYPIDSNWQREMCAKFGLKLKKELDFQCPHAIPALDPLEIHDIAGDGNCYFRCLSYLMTGRDTCYRVLRQKLVNFMKSNEKLVEGLGGPNYLARSGMWVDGTWPTEVEIYASACMLDTDIYTYVDDKWLMFSSKGKLTITDTIQRSIYLCNHENVHYDIVKSVRRARLPRVYSPAPKLISRPLVNTSVKKPDLPVTIDVENAALSEINVIDFPVASID</sequence>
<reference evidence="2 3" key="1">
    <citation type="submission" date="2023-09" db="EMBL/GenBank/DDBJ databases">
        <title>Nesidiocoris tenuis whole genome shotgun sequence.</title>
        <authorList>
            <person name="Shibata T."/>
            <person name="Shimoda M."/>
            <person name="Kobayashi T."/>
            <person name="Uehara T."/>
        </authorList>
    </citation>
    <scope>NUCLEOTIDE SEQUENCE [LARGE SCALE GENOMIC DNA]</scope>
    <source>
        <strain evidence="2 3">Japan</strain>
    </source>
</reference>
<keyword evidence="3" id="KW-1185">Reference proteome</keyword>